<dbReference type="PANTHER" id="PTHR30329:SF21">
    <property type="entry name" value="LIPOPROTEIN YIAD-RELATED"/>
    <property type="match status" value="1"/>
</dbReference>
<dbReference type="Proteomes" id="UP001595814">
    <property type="component" value="Unassembled WGS sequence"/>
</dbReference>
<proteinExistence type="predicted"/>
<protein>
    <submittedName>
        <fullName evidence="4">OmpA family protein</fullName>
    </submittedName>
</protein>
<comment type="caution">
    <text evidence="4">The sequence shown here is derived from an EMBL/GenBank/DDBJ whole genome shotgun (WGS) entry which is preliminary data.</text>
</comment>
<gene>
    <name evidence="4" type="ORF">ACFOUT_06945</name>
</gene>
<dbReference type="InterPro" id="IPR036737">
    <property type="entry name" value="OmpA-like_sf"/>
</dbReference>
<evidence type="ECO:0000256" key="2">
    <source>
        <dbReference type="SAM" id="Phobius"/>
    </source>
</evidence>
<keyword evidence="2" id="KW-1133">Transmembrane helix</keyword>
<dbReference type="EMBL" id="JBHSAW010000004">
    <property type="protein sequence ID" value="MFC4095605.1"/>
    <property type="molecule type" value="Genomic_DNA"/>
</dbReference>
<feature type="domain" description="OmpA-like" evidence="3">
    <location>
        <begin position="188"/>
        <end position="304"/>
    </location>
</feature>
<evidence type="ECO:0000313" key="4">
    <source>
        <dbReference type="EMBL" id="MFC4095605.1"/>
    </source>
</evidence>
<dbReference type="Gene3D" id="3.30.1330.60">
    <property type="entry name" value="OmpA-like domain"/>
    <property type="match status" value="2"/>
</dbReference>
<dbReference type="SUPFAM" id="SSF103088">
    <property type="entry name" value="OmpA-like"/>
    <property type="match status" value="2"/>
</dbReference>
<evidence type="ECO:0000313" key="5">
    <source>
        <dbReference type="Proteomes" id="UP001595814"/>
    </source>
</evidence>
<evidence type="ECO:0000259" key="3">
    <source>
        <dbReference type="PROSITE" id="PS51123"/>
    </source>
</evidence>
<evidence type="ECO:0000256" key="1">
    <source>
        <dbReference type="PROSITE-ProRule" id="PRU00473"/>
    </source>
</evidence>
<keyword evidence="1 2" id="KW-0472">Membrane</keyword>
<dbReference type="InterPro" id="IPR006665">
    <property type="entry name" value="OmpA-like"/>
</dbReference>
<dbReference type="CDD" id="cd07185">
    <property type="entry name" value="OmpA_C-like"/>
    <property type="match status" value="1"/>
</dbReference>
<dbReference type="Pfam" id="PF00691">
    <property type="entry name" value="OmpA"/>
    <property type="match status" value="1"/>
</dbReference>
<keyword evidence="5" id="KW-1185">Reference proteome</keyword>
<feature type="transmembrane region" description="Helical" evidence="2">
    <location>
        <begin position="7"/>
        <end position="23"/>
    </location>
</feature>
<accession>A0ABV8JV07</accession>
<dbReference type="PANTHER" id="PTHR30329">
    <property type="entry name" value="STATOR ELEMENT OF FLAGELLAR MOTOR COMPLEX"/>
    <property type="match status" value="1"/>
</dbReference>
<sequence>MTRTTTNLLGIVITILAGIYFYMTCCSSCFQEAKAAEPEQVSTPPPMIQQPTNNPLILSDGDLNYKTEDNFNFKLSSNEFIQPLSNNVATGISSNLSSYLAEHENKVVNLVGYYKSEEENKTAFPNLGVARANSVKNYLISQNIPSSKINIGGELKDDMLPDGDTLMGPIDFNLDEIAENAQEEINALYQKIKDNPLILYFNTAEASIDLNTEQRQKVADITRYLDKVPDALCEITGYTDSKGSNDTNIRLGQERADFAKSYLVSNGISENKITTASKGKANPIATNETEEGRAKNRRTVISIK</sequence>
<dbReference type="PROSITE" id="PS51123">
    <property type="entry name" value="OMPA_2"/>
    <property type="match status" value="1"/>
</dbReference>
<dbReference type="RefSeq" id="WP_192460729.1">
    <property type="nucleotide sequence ID" value="NZ_JACYFJ010000001.1"/>
</dbReference>
<reference evidence="5" key="1">
    <citation type="journal article" date="2019" name="Int. J. Syst. Evol. Microbiol.">
        <title>The Global Catalogue of Microorganisms (GCM) 10K type strain sequencing project: providing services to taxonomists for standard genome sequencing and annotation.</title>
        <authorList>
            <consortium name="The Broad Institute Genomics Platform"/>
            <consortium name="The Broad Institute Genome Sequencing Center for Infectious Disease"/>
            <person name="Wu L."/>
            <person name="Ma J."/>
        </authorList>
    </citation>
    <scope>NUCLEOTIDE SEQUENCE [LARGE SCALE GENOMIC DNA]</scope>
    <source>
        <strain evidence="5">CECT 7477</strain>
    </source>
</reference>
<name>A0ABV8JV07_9FLAO</name>
<dbReference type="InterPro" id="IPR050330">
    <property type="entry name" value="Bact_OuterMem_StrucFunc"/>
</dbReference>
<keyword evidence="2" id="KW-0812">Transmembrane</keyword>
<organism evidence="4 5">
    <name type="scientific">Euzebyella saccharophila</name>
    <dbReference type="NCBI Taxonomy" id="679664"/>
    <lineage>
        <taxon>Bacteria</taxon>
        <taxon>Pseudomonadati</taxon>
        <taxon>Bacteroidota</taxon>
        <taxon>Flavobacteriia</taxon>
        <taxon>Flavobacteriales</taxon>
        <taxon>Flavobacteriaceae</taxon>
        <taxon>Euzebyella</taxon>
    </lineage>
</organism>